<sequence length="86" mass="9551">MPAAGRVEVERRRGECRATVVALAGRRVWWRWPWWLVTLRRRRVGVCRVKASSAIRWADNGDASSAALPGGTLSRHPPRFSGGISG</sequence>
<evidence type="ECO:0000313" key="2">
    <source>
        <dbReference type="EnsemblPlants" id="KQK91402"/>
    </source>
</evidence>
<proteinExistence type="predicted"/>
<name>K4AHC1_SETIT</name>
<dbReference type="Proteomes" id="UP000004995">
    <property type="component" value="Unassembled WGS sequence"/>
</dbReference>
<reference evidence="3" key="1">
    <citation type="journal article" date="2012" name="Nat. Biotechnol.">
        <title>Reference genome sequence of the model plant Setaria.</title>
        <authorList>
            <person name="Bennetzen J.L."/>
            <person name="Schmutz J."/>
            <person name="Wang H."/>
            <person name="Percifield R."/>
            <person name="Hawkins J."/>
            <person name="Pontaroli A.C."/>
            <person name="Estep M."/>
            <person name="Feng L."/>
            <person name="Vaughn J.N."/>
            <person name="Grimwood J."/>
            <person name="Jenkins J."/>
            <person name="Barry K."/>
            <person name="Lindquist E."/>
            <person name="Hellsten U."/>
            <person name="Deshpande S."/>
            <person name="Wang X."/>
            <person name="Wu X."/>
            <person name="Mitros T."/>
            <person name="Triplett J."/>
            <person name="Yang X."/>
            <person name="Ye C.Y."/>
            <person name="Mauro-Herrera M."/>
            <person name="Wang L."/>
            <person name="Li P."/>
            <person name="Sharma M."/>
            <person name="Sharma R."/>
            <person name="Ronald P.C."/>
            <person name="Panaud O."/>
            <person name="Kellogg E.A."/>
            <person name="Brutnell T.P."/>
            <person name="Doust A.N."/>
            <person name="Tuskan G.A."/>
            <person name="Rokhsar D."/>
            <person name="Devos K.M."/>
        </authorList>
    </citation>
    <scope>NUCLEOTIDE SEQUENCE [LARGE SCALE GENOMIC DNA]</scope>
    <source>
        <strain evidence="3">cv. Yugu1</strain>
    </source>
</reference>
<accession>K4AHC1</accession>
<dbReference type="EMBL" id="AGNK02006034">
    <property type="status" value="NOT_ANNOTATED_CDS"/>
    <property type="molecule type" value="Genomic_DNA"/>
</dbReference>
<dbReference type="Gramene" id="KQK91402">
    <property type="protein sequence ID" value="KQK91402"/>
    <property type="gene ID" value="SETIT_038278mg"/>
</dbReference>
<reference evidence="2" key="2">
    <citation type="submission" date="2018-08" db="UniProtKB">
        <authorList>
            <consortium name="EnsemblPlants"/>
        </authorList>
    </citation>
    <scope>IDENTIFICATION</scope>
    <source>
        <strain evidence="2">Yugu1</strain>
    </source>
</reference>
<dbReference type="HOGENOM" id="CLU_2502226_0_0_1"/>
<dbReference type="EnsemblPlants" id="KQK91402">
    <property type="protein sequence ID" value="KQK91402"/>
    <property type="gene ID" value="SETIT_038278mg"/>
</dbReference>
<dbReference type="InParanoid" id="K4AHC1"/>
<evidence type="ECO:0000313" key="3">
    <source>
        <dbReference type="Proteomes" id="UP000004995"/>
    </source>
</evidence>
<feature type="region of interest" description="Disordered" evidence="1">
    <location>
        <begin position="61"/>
        <end position="86"/>
    </location>
</feature>
<evidence type="ECO:0000256" key="1">
    <source>
        <dbReference type="SAM" id="MobiDB-lite"/>
    </source>
</evidence>
<keyword evidence="3" id="KW-1185">Reference proteome</keyword>
<dbReference type="AlphaFoldDB" id="K4AHC1"/>
<organism evidence="2 3">
    <name type="scientific">Setaria italica</name>
    <name type="common">Foxtail millet</name>
    <name type="synonym">Panicum italicum</name>
    <dbReference type="NCBI Taxonomy" id="4555"/>
    <lineage>
        <taxon>Eukaryota</taxon>
        <taxon>Viridiplantae</taxon>
        <taxon>Streptophyta</taxon>
        <taxon>Embryophyta</taxon>
        <taxon>Tracheophyta</taxon>
        <taxon>Spermatophyta</taxon>
        <taxon>Magnoliopsida</taxon>
        <taxon>Liliopsida</taxon>
        <taxon>Poales</taxon>
        <taxon>Poaceae</taxon>
        <taxon>PACMAD clade</taxon>
        <taxon>Panicoideae</taxon>
        <taxon>Panicodae</taxon>
        <taxon>Paniceae</taxon>
        <taxon>Cenchrinae</taxon>
        <taxon>Setaria</taxon>
    </lineage>
</organism>
<protein>
    <submittedName>
        <fullName evidence="2">Uncharacterized protein</fullName>
    </submittedName>
</protein>